<dbReference type="AlphaFoldDB" id="A0A371FCI8"/>
<comment type="caution">
    <text evidence="1">The sequence shown here is derived from an EMBL/GenBank/DDBJ whole genome shotgun (WGS) entry which is preliminary data.</text>
</comment>
<dbReference type="Proteomes" id="UP000257109">
    <property type="component" value="Unassembled WGS sequence"/>
</dbReference>
<gene>
    <name evidence="1" type="ORF">CR513_44048</name>
</gene>
<dbReference type="OrthoDB" id="785668at2759"/>
<organism evidence="1 2">
    <name type="scientific">Mucuna pruriens</name>
    <name type="common">Velvet bean</name>
    <name type="synonym">Dolichos pruriens</name>
    <dbReference type="NCBI Taxonomy" id="157652"/>
    <lineage>
        <taxon>Eukaryota</taxon>
        <taxon>Viridiplantae</taxon>
        <taxon>Streptophyta</taxon>
        <taxon>Embryophyta</taxon>
        <taxon>Tracheophyta</taxon>
        <taxon>Spermatophyta</taxon>
        <taxon>Magnoliopsida</taxon>
        <taxon>eudicotyledons</taxon>
        <taxon>Gunneridae</taxon>
        <taxon>Pentapetalae</taxon>
        <taxon>rosids</taxon>
        <taxon>fabids</taxon>
        <taxon>Fabales</taxon>
        <taxon>Fabaceae</taxon>
        <taxon>Papilionoideae</taxon>
        <taxon>50 kb inversion clade</taxon>
        <taxon>NPAAA clade</taxon>
        <taxon>indigoferoid/millettioid clade</taxon>
        <taxon>Phaseoleae</taxon>
        <taxon>Mucuna</taxon>
    </lineage>
</organism>
<name>A0A371FCI8_MUCPR</name>
<reference evidence="1" key="1">
    <citation type="submission" date="2018-05" db="EMBL/GenBank/DDBJ databases">
        <title>Draft genome of Mucuna pruriens seed.</title>
        <authorList>
            <person name="Nnadi N.E."/>
            <person name="Vos R."/>
            <person name="Hasami M.H."/>
            <person name="Devisetty U.K."/>
            <person name="Aguiy J.C."/>
        </authorList>
    </citation>
    <scope>NUCLEOTIDE SEQUENCE [LARGE SCALE GENOMIC DNA]</scope>
    <source>
        <strain evidence="1">JCA_2017</strain>
    </source>
</reference>
<evidence type="ECO:0000313" key="2">
    <source>
        <dbReference type="Proteomes" id="UP000257109"/>
    </source>
</evidence>
<protein>
    <submittedName>
        <fullName evidence="1">Uncharacterized protein</fullName>
    </submittedName>
</protein>
<dbReference type="EMBL" id="QJKJ01009654">
    <property type="protein sequence ID" value="RDX76009.1"/>
    <property type="molecule type" value="Genomic_DNA"/>
</dbReference>
<evidence type="ECO:0000313" key="1">
    <source>
        <dbReference type="EMBL" id="RDX76009.1"/>
    </source>
</evidence>
<sequence length="96" mass="11593">MQRILGELLWRWRHEVIFGMGDESQPSVGVRMVTYKSNKYVLVWWNQYSREVKKGRKRHIDTWLNLKREIDRGLCLPPMLRTYIINCRECTKGPKV</sequence>
<accession>A0A371FCI8</accession>
<proteinExistence type="predicted"/>
<feature type="non-terminal residue" evidence="1">
    <location>
        <position position="1"/>
    </location>
</feature>
<keyword evidence="2" id="KW-1185">Reference proteome</keyword>